<feature type="transmembrane region" description="Helical" evidence="2">
    <location>
        <begin position="35"/>
        <end position="57"/>
    </location>
</feature>
<evidence type="ECO:0000256" key="1">
    <source>
        <dbReference type="SAM" id="MobiDB-lite"/>
    </source>
</evidence>
<sequence>MPCKHLQLHNLYFDYPYELPIDDPNYENRNPKGTLATMVQGLAMVVAAMMMCLGISLRCPFGSGGSPQKSGDRGWGSRQENLD</sequence>
<organism evidence="3 4">
    <name type="scientific">Arachis hypogaea</name>
    <name type="common">Peanut</name>
    <dbReference type="NCBI Taxonomy" id="3818"/>
    <lineage>
        <taxon>Eukaryota</taxon>
        <taxon>Viridiplantae</taxon>
        <taxon>Streptophyta</taxon>
        <taxon>Embryophyta</taxon>
        <taxon>Tracheophyta</taxon>
        <taxon>Spermatophyta</taxon>
        <taxon>Magnoliopsida</taxon>
        <taxon>eudicotyledons</taxon>
        <taxon>Gunneridae</taxon>
        <taxon>Pentapetalae</taxon>
        <taxon>rosids</taxon>
        <taxon>fabids</taxon>
        <taxon>Fabales</taxon>
        <taxon>Fabaceae</taxon>
        <taxon>Papilionoideae</taxon>
        <taxon>50 kb inversion clade</taxon>
        <taxon>dalbergioids sensu lato</taxon>
        <taxon>Dalbergieae</taxon>
        <taxon>Pterocarpus clade</taxon>
        <taxon>Arachis</taxon>
    </lineage>
</organism>
<proteinExistence type="predicted"/>
<evidence type="ECO:0000313" key="3">
    <source>
        <dbReference type="EMBL" id="RYR20963.1"/>
    </source>
</evidence>
<dbReference type="EMBL" id="SDMP01000013">
    <property type="protein sequence ID" value="RYR20963.1"/>
    <property type="molecule type" value="Genomic_DNA"/>
</dbReference>
<comment type="caution">
    <text evidence="3">The sequence shown here is derived from an EMBL/GenBank/DDBJ whole genome shotgun (WGS) entry which is preliminary data.</text>
</comment>
<keyword evidence="2" id="KW-0812">Transmembrane</keyword>
<evidence type="ECO:0000256" key="2">
    <source>
        <dbReference type="SAM" id="Phobius"/>
    </source>
</evidence>
<keyword evidence="4" id="KW-1185">Reference proteome</keyword>
<keyword evidence="2" id="KW-1133">Transmembrane helix</keyword>
<evidence type="ECO:0000313" key="4">
    <source>
        <dbReference type="Proteomes" id="UP000289738"/>
    </source>
</evidence>
<protein>
    <submittedName>
        <fullName evidence="3">Uncharacterized protein</fullName>
    </submittedName>
</protein>
<keyword evidence="2" id="KW-0472">Membrane</keyword>
<accession>A0A445A3E3</accession>
<name>A0A445A3E3_ARAHY</name>
<dbReference type="Proteomes" id="UP000289738">
    <property type="component" value="Chromosome B03"/>
</dbReference>
<gene>
    <name evidence="3" type="ORF">Ahy_B03g066191</name>
</gene>
<feature type="region of interest" description="Disordered" evidence="1">
    <location>
        <begin position="62"/>
        <end position="83"/>
    </location>
</feature>
<reference evidence="3 4" key="1">
    <citation type="submission" date="2019-01" db="EMBL/GenBank/DDBJ databases">
        <title>Sequencing of cultivated peanut Arachis hypogaea provides insights into genome evolution and oil improvement.</title>
        <authorList>
            <person name="Chen X."/>
        </authorList>
    </citation>
    <scope>NUCLEOTIDE SEQUENCE [LARGE SCALE GENOMIC DNA]</scope>
    <source>
        <strain evidence="4">cv. Fuhuasheng</strain>
        <tissue evidence="3">Leaves</tissue>
    </source>
</reference>
<dbReference type="AlphaFoldDB" id="A0A445A3E3"/>